<dbReference type="InterPro" id="IPR011032">
    <property type="entry name" value="GroES-like_sf"/>
</dbReference>
<dbReference type="PANTHER" id="PTHR45348:SF3">
    <property type="entry name" value="ENOYL REDUCTASE (ER) DOMAIN-CONTAINING PROTEIN"/>
    <property type="match status" value="1"/>
</dbReference>
<dbReference type="PANTHER" id="PTHR45348">
    <property type="entry name" value="HYPOTHETICAL OXIDOREDUCTASE (EUROFUNG)"/>
    <property type="match status" value="1"/>
</dbReference>
<dbReference type="SUPFAM" id="SSF51735">
    <property type="entry name" value="NAD(P)-binding Rossmann-fold domains"/>
    <property type="match status" value="1"/>
</dbReference>
<feature type="domain" description="Alcohol dehydrogenase-like N-terminal" evidence="1">
    <location>
        <begin position="31"/>
        <end position="88"/>
    </location>
</feature>
<evidence type="ECO:0000259" key="1">
    <source>
        <dbReference type="Pfam" id="PF08240"/>
    </source>
</evidence>
<gene>
    <name evidence="2" type="ORF">BDV98DRAFT_611761</name>
</gene>
<dbReference type="GO" id="GO:0016651">
    <property type="term" value="F:oxidoreductase activity, acting on NAD(P)H"/>
    <property type="evidence" value="ECO:0007669"/>
    <property type="project" value="InterPro"/>
</dbReference>
<dbReference type="InterPro" id="IPR036291">
    <property type="entry name" value="NAD(P)-bd_dom_sf"/>
</dbReference>
<dbReference type="Pfam" id="PF08240">
    <property type="entry name" value="ADH_N"/>
    <property type="match status" value="1"/>
</dbReference>
<reference evidence="2 3" key="1">
    <citation type="journal article" date="2019" name="Nat. Ecol. Evol.">
        <title>Megaphylogeny resolves global patterns of mushroom evolution.</title>
        <authorList>
            <person name="Varga T."/>
            <person name="Krizsan K."/>
            <person name="Foldi C."/>
            <person name="Dima B."/>
            <person name="Sanchez-Garcia M."/>
            <person name="Sanchez-Ramirez S."/>
            <person name="Szollosi G.J."/>
            <person name="Szarkandi J.G."/>
            <person name="Papp V."/>
            <person name="Albert L."/>
            <person name="Andreopoulos W."/>
            <person name="Angelini C."/>
            <person name="Antonin V."/>
            <person name="Barry K.W."/>
            <person name="Bougher N.L."/>
            <person name="Buchanan P."/>
            <person name="Buyck B."/>
            <person name="Bense V."/>
            <person name="Catcheside P."/>
            <person name="Chovatia M."/>
            <person name="Cooper J."/>
            <person name="Damon W."/>
            <person name="Desjardin D."/>
            <person name="Finy P."/>
            <person name="Geml J."/>
            <person name="Haridas S."/>
            <person name="Hughes K."/>
            <person name="Justo A."/>
            <person name="Karasinski D."/>
            <person name="Kautmanova I."/>
            <person name="Kiss B."/>
            <person name="Kocsube S."/>
            <person name="Kotiranta H."/>
            <person name="LaButti K.M."/>
            <person name="Lechner B.E."/>
            <person name="Liimatainen K."/>
            <person name="Lipzen A."/>
            <person name="Lukacs Z."/>
            <person name="Mihaltcheva S."/>
            <person name="Morgado L.N."/>
            <person name="Niskanen T."/>
            <person name="Noordeloos M.E."/>
            <person name="Ohm R.A."/>
            <person name="Ortiz-Santana B."/>
            <person name="Ovrebo C."/>
            <person name="Racz N."/>
            <person name="Riley R."/>
            <person name="Savchenko A."/>
            <person name="Shiryaev A."/>
            <person name="Soop K."/>
            <person name="Spirin V."/>
            <person name="Szebenyi C."/>
            <person name="Tomsovsky M."/>
            <person name="Tulloss R.E."/>
            <person name="Uehling J."/>
            <person name="Grigoriev I.V."/>
            <person name="Vagvolgyi C."/>
            <person name="Papp T."/>
            <person name="Martin F.M."/>
            <person name="Miettinen O."/>
            <person name="Hibbett D.S."/>
            <person name="Nagy L.G."/>
        </authorList>
    </citation>
    <scope>NUCLEOTIDE SEQUENCE [LARGE SCALE GENOMIC DNA]</scope>
    <source>
        <strain evidence="2 3">CBS 309.79</strain>
    </source>
</reference>
<evidence type="ECO:0000313" key="3">
    <source>
        <dbReference type="Proteomes" id="UP000305067"/>
    </source>
</evidence>
<dbReference type="OrthoDB" id="9992527at2759"/>
<accession>A0A5C3QLE5</accession>
<dbReference type="Proteomes" id="UP000305067">
    <property type="component" value="Unassembled WGS sequence"/>
</dbReference>
<name>A0A5C3QLE5_9AGAR</name>
<sequence>MSTNTPHAGVAVVAARAPLEIIQVPDLKPAEGQVCVEVHWVGSTPFDLHQADGGLRVEPPQILGDTAVGVVVKSGEGVEHLKIGDQVFGFLPPVHKQPSQQEFITVPAHLLGKHTLTTSACLNFTLPFPKPEKYTPSDANTPILVWGASSSVGQYTLQLLKYYGYTNVPVTASKRHHQLLRSFGATETFDYTSPEDIHRLEALLASESQNGRRVNVLDNIGSVQGSMEPLARITPPGSLVAVLWPVIKVHAEEDIAPEFTLDTQGVVNWKEGVKTVGVSTHSYEANELRKRDLQPLIMPELLAQGIITPNATRIVEGATLLDRAQSAIDILRRREVSGERLVWRMKQA</sequence>
<dbReference type="InterPro" id="IPR047122">
    <property type="entry name" value="Trans-enoyl_RdTase-like"/>
</dbReference>
<evidence type="ECO:0000313" key="2">
    <source>
        <dbReference type="EMBL" id="TFL02753.1"/>
    </source>
</evidence>
<dbReference type="Gene3D" id="3.90.180.10">
    <property type="entry name" value="Medium-chain alcohol dehydrogenases, catalytic domain"/>
    <property type="match status" value="2"/>
</dbReference>
<dbReference type="STRING" id="1884261.A0A5C3QLE5"/>
<dbReference type="CDD" id="cd08249">
    <property type="entry name" value="enoyl_reductase_like"/>
    <property type="match status" value="1"/>
</dbReference>
<organism evidence="2 3">
    <name type="scientific">Pterulicium gracile</name>
    <dbReference type="NCBI Taxonomy" id="1884261"/>
    <lineage>
        <taxon>Eukaryota</taxon>
        <taxon>Fungi</taxon>
        <taxon>Dikarya</taxon>
        <taxon>Basidiomycota</taxon>
        <taxon>Agaricomycotina</taxon>
        <taxon>Agaricomycetes</taxon>
        <taxon>Agaricomycetidae</taxon>
        <taxon>Agaricales</taxon>
        <taxon>Pleurotineae</taxon>
        <taxon>Pterulaceae</taxon>
        <taxon>Pterulicium</taxon>
    </lineage>
</organism>
<dbReference type="InterPro" id="IPR013154">
    <property type="entry name" value="ADH-like_N"/>
</dbReference>
<dbReference type="AlphaFoldDB" id="A0A5C3QLE5"/>
<dbReference type="Gene3D" id="3.40.50.720">
    <property type="entry name" value="NAD(P)-binding Rossmann-like Domain"/>
    <property type="match status" value="1"/>
</dbReference>
<dbReference type="EMBL" id="ML178821">
    <property type="protein sequence ID" value="TFL02753.1"/>
    <property type="molecule type" value="Genomic_DNA"/>
</dbReference>
<dbReference type="SUPFAM" id="SSF50129">
    <property type="entry name" value="GroES-like"/>
    <property type="match status" value="1"/>
</dbReference>
<keyword evidence="3" id="KW-1185">Reference proteome</keyword>
<protein>
    <submittedName>
        <fullName evidence="2">Chaperonin 10-like protein</fullName>
    </submittedName>
</protein>
<proteinExistence type="predicted"/>